<keyword evidence="9" id="KW-1208">Phospholipid metabolism</keyword>
<dbReference type="GO" id="GO:0016614">
    <property type="term" value="F:oxidoreductase activity, acting on CH-OH group of donors"/>
    <property type="evidence" value="ECO:0007669"/>
    <property type="project" value="InterPro"/>
</dbReference>
<evidence type="ECO:0000256" key="6">
    <source>
        <dbReference type="ARBA" id="ARBA00023027"/>
    </source>
</evidence>
<comment type="cofactor">
    <cofactor evidence="10">
        <name>Zn(2+)</name>
        <dbReference type="ChEBI" id="CHEBI:29105"/>
    </cofactor>
    <text evidence="10">Binds 1 zinc ion per subunit.</text>
</comment>
<dbReference type="GO" id="GO:0046872">
    <property type="term" value="F:metal ion binding"/>
    <property type="evidence" value="ECO:0007669"/>
    <property type="project" value="UniProtKB-KW"/>
</dbReference>
<dbReference type="InterPro" id="IPR032837">
    <property type="entry name" value="G1PDH"/>
</dbReference>
<gene>
    <name evidence="13" type="ORF">A2319_03435</name>
</gene>
<dbReference type="AlphaFoldDB" id="A0A1G2BHR3"/>
<evidence type="ECO:0000256" key="4">
    <source>
        <dbReference type="ARBA" id="ARBA00022857"/>
    </source>
</evidence>
<evidence type="ECO:0000256" key="11">
    <source>
        <dbReference type="PIRSR" id="PIRSR000112-2"/>
    </source>
</evidence>
<dbReference type="PANTHER" id="PTHR43616">
    <property type="entry name" value="GLYCEROL DEHYDROGENASE"/>
    <property type="match status" value="1"/>
</dbReference>
<dbReference type="Proteomes" id="UP000176420">
    <property type="component" value="Unassembled WGS sequence"/>
</dbReference>
<keyword evidence="5" id="KW-0560">Oxidoreductase</keyword>
<evidence type="ECO:0000256" key="5">
    <source>
        <dbReference type="ARBA" id="ARBA00023002"/>
    </source>
</evidence>
<feature type="binding site" evidence="12">
    <location>
        <position position="126"/>
    </location>
    <ligand>
        <name>NAD(+)</name>
        <dbReference type="ChEBI" id="CHEBI:57540"/>
    </ligand>
</feature>
<evidence type="ECO:0000313" key="14">
    <source>
        <dbReference type="Proteomes" id="UP000176420"/>
    </source>
</evidence>
<keyword evidence="7" id="KW-0443">Lipid metabolism</keyword>
<dbReference type="GO" id="GO:0008654">
    <property type="term" value="P:phospholipid biosynthetic process"/>
    <property type="evidence" value="ECO:0007669"/>
    <property type="project" value="UniProtKB-KW"/>
</dbReference>
<feature type="binding site" evidence="12">
    <location>
        <begin position="95"/>
        <end position="99"/>
    </location>
    <ligand>
        <name>NAD(+)</name>
        <dbReference type="ChEBI" id="CHEBI:57540"/>
    </ligand>
</feature>
<feature type="binding site" evidence="11">
    <location>
        <position position="122"/>
    </location>
    <ligand>
        <name>glycerol</name>
        <dbReference type="ChEBI" id="CHEBI:17754"/>
    </ligand>
</feature>
<dbReference type="CDD" id="cd08174">
    <property type="entry name" value="G1PDH-like"/>
    <property type="match status" value="1"/>
</dbReference>
<sequence length="356" mass="39277">MSVILRNVQIPLFIKIETKILRDIRKIMDEHHLNFQKPLILSEQHILELGGNEIVNAFHNPATVLVKENSVAEALAIAQEVQTKGNDLIISIGGGRVLDVGKYAATKARVNYISVPTTPSNDGICSPVSVLKNEDGKTGSLSVNMPIGVLVDTQMLVNAPAQNIRAGIGDLISNFSAISDWKLAYAQGKEDMDDFAASIAYSATELIYQTCRGLTLNLRNEEFLAKLTHGLILAGIAMNIAGNSRPCSGSEHEISHAIDLLFPGKSMHGLQVAFGTVYADFLRKKDITVLIGFLKSVELPFTYVELNLTEDEIIQAILKAPATRPERYTILEHLNMNEATVRRSIQEYTEYVEQYR</sequence>
<dbReference type="Pfam" id="PF13685">
    <property type="entry name" value="Fe-ADH_2"/>
    <property type="match status" value="1"/>
</dbReference>
<organism evidence="13 14">
    <name type="scientific">Candidatus Kerfeldbacteria bacterium RIFOXYB2_FULL_38_14</name>
    <dbReference type="NCBI Taxonomy" id="1798547"/>
    <lineage>
        <taxon>Bacteria</taxon>
        <taxon>Candidatus Kerfeldiibacteriota</taxon>
    </lineage>
</organism>
<feature type="binding site" evidence="10">
    <location>
        <position position="268"/>
    </location>
    <ligand>
        <name>glycerol</name>
        <dbReference type="ChEBI" id="CHEBI:17754"/>
    </ligand>
</feature>
<keyword evidence="8" id="KW-0594">Phospholipid biosynthesis</keyword>
<evidence type="ECO:0000256" key="2">
    <source>
        <dbReference type="ARBA" id="ARBA00022516"/>
    </source>
</evidence>
<feature type="binding site" evidence="10">
    <location>
        <position position="170"/>
    </location>
    <ligand>
        <name>glycerol</name>
        <dbReference type="ChEBI" id="CHEBI:17754"/>
    </ligand>
</feature>
<evidence type="ECO:0000256" key="10">
    <source>
        <dbReference type="PIRSR" id="PIRSR000112-1"/>
    </source>
</evidence>
<protein>
    <recommendedName>
        <fullName evidence="15">Alcohol dehydrogenase iron-type/glycerol dehydrogenase GldA domain-containing protein</fullName>
    </recommendedName>
</protein>
<proteinExistence type="predicted"/>
<evidence type="ECO:0000256" key="8">
    <source>
        <dbReference type="ARBA" id="ARBA00023209"/>
    </source>
</evidence>
<reference evidence="13 14" key="1">
    <citation type="journal article" date="2016" name="Nat. Commun.">
        <title>Thousands of microbial genomes shed light on interconnected biogeochemical processes in an aquifer system.</title>
        <authorList>
            <person name="Anantharaman K."/>
            <person name="Brown C.T."/>
            <person name="Hug L.A."/>
            <person name="Sharon I."/>
            <person name="Castelle C.J."/>
            <person name="Probst A.J."/>
            <person name="Thomas B.C."/>
            <person name="Singh A."/>
            <person name="Wilkins M.J."/>
            <person name="Karaoz U."/>
            <person name="Brodie E.L."/>
            <person name="Williams K.H."/>
            <person name="Hubbard S.S."/>
            <person name="Banfield J.F."/>
        </authorList>
    </citation>
    <scope>NUCLEOTIDE SEQUENCE [LARGE SCALE GENOMIC DNA]</scope>
</reference>
<evidence type="ECO:0008006" key="15">
    <source>
        <dbReference type="Google" id="ProtNLM"/>
    </source>
</evidence>
<keyword evidence="4" id="KW-0521">NADP</keyword>
<dbReference type="Gene3D" id="3.40.50.1970">
    <property type="match status" value="1"/>
</dbReference>
<evidence type="ECO:0000313" key="13">
    <source>
        <dbReference type="EMBL" id="OGY88216.1"/>
    </source>
</evidence>
<evidence type="ECO:0000256" key="9">
    <source>
        <dbReference type="ARBA" id="ARBA00023264"/>
    </source>
</evidence>
<name>A0A1G2BHR3_9BACT</name>
<keyword evidence="10" id="KW-0862">Zinc</keyword>
<evidence type="ECO:0000256" key="7">
    <source>
        <dbReference type="ARBA" id="ARBA00023098"/>
    </source>
</evidence>
<dbReference type="PIRSF" id="PIRSF000112">
    <property type="entry name" value="Glycerol_dehydrogenase"/>
    <property type="match status" value="1"/>
</dbReference>
<comment type="caution">
    <text evidence="13">The sequence shown here is derived from an EMBL/GenBank/DDBJ whole genome shotgun (WGS) entry which is preliminary data.</text>
</comment>
<evidence type="ECO:0000256" key="12">
    <source>
        <dbReference type="PIRSR" id="PIRSR000112-3"/>
    </source>
</evidence>
<evidence type="ECO:0000256" key="1">
    <source>
        <dbReference type="ARBA" id="ARBA00022490"/>
    </source>
</evidence>
<keyword evidence="2" id="KW-0444">Lipid biosynthesis</keyword>
<dbReference type="InterPro" id="IPR016205">
    <property type="entry name" value="Glycerol_DH"/>
</dbReference>
<feature type="binding site" evidence="12">
    <location>
        <begin position="117"/>
        <end position="120"/>
    </location>
    <ligand>
        <name>NAD(+)</name>
        <dbReference type="ChEBI" id="CHEBI:57540"/>
    </ligand>
</feature>
<dbReference type="EMBL" id="MHKI01000003">
    <property type="protein sequence ID" value="OGY88216.1"/>
    <property type="molecule type" value="Genomic_DNA"/>
</dbReference>
<evidence type="ECO:0000256" key="3">
    <source>
        <dbReference type="ARBA" id="ARBA00022723"/>
    </source>
</evidence>
<keyword evidence="3 10" id="KW-0479">Metal-binding</keyword>
<dbReference type="PANTHER" id="PTHR43616:SF5">
    <property type="entry name" value="GLYCEROL DEHYDROGENASE 1"/>
    <property type="match status" value="1"/>
</dbReference>
<keyword evidence="6 12" id="KW-0520">NAD</keyword>
<dbReference type="SUPFAM" id="SSF56796">
    <property type="entry name" value="Dehydroquinate synthase-like"/>
    <property type="match status" value="1"/>
</dbReference>
<dbReference type="Gene3D" id="1.20.1090.10">
    <property type="entry name" value="Dehydroquinate synthase-like - alpha domain"/>
    <property type="match status" value="1"/>
</dbReference>
<accession>A0A1G2BHR3</accession>
<keyword evidence="1" id="KW-0963">Cytoplasm</keyword>
<feature type="binding site" evidence="10">
    <location>
        <position position="252"/>
    </location>
    <ligand>
        <name>glycerol</name>
        <dbReference type="ChEBI" id="CHEBI:17754"/>
    </ligand>
</feature>